<reference evidence="5" key="1">
    <citation type="submission" date="2023-04" db="EMBL/GenBank/DDBJ databases">
        <title>Epidemiological investigation of Clostridium perfringens isolated from cattle.</title>
        <authorList>
            <person name="Tian R."/>
        </authorList>
    </citation>
    <scope>NUCLEOTIDE SEQUENCE</scope>
    <source>
        <strain evidence="5">ZWCP172</strain>
    </source>
</reference>
<dbReference type="InterPro" id="IPR054613">
    <property type="entry name" value="Peptidase_S78_dom"/>
</dbReference>
<dbReference type="InterPro" id="IPR006433">
    <property type="entry name" value="Prohead_protease"/>
</dbReference>
<protein>
    <submittedName>
        <fullName evidence="5">HK97 family phage prohead protease</fullName>
    </submittedName>
</protein>
<keyword evidence="3" id="KW-0378">Hydrolase</keyword>
<dbReference type="NCBIfam" id="TIGR01543">
    <property type="entry name" value="proheadase_HK97"/>
    <property type="match status" value="1"/>
</dbReference>
<dbReference type="EMBL" id="JARVUX010000001">
    <property type="protein sequence ID" value="MDH2334572.1"/>
    <property type="molecule type" value="Genomic_DNA"/>
</dbReference>
<evidence type="ECO:0000256" key="3">
    <source>
        <dbReference type="ARBA" id="ARBA00022801"/>
    </source>
</evidence>
<organism evidence="5 6">
    <name type="scientific">Clostridium perfringens</name>
    <dbReference type="NCBI Taxonomy" id="1502"/>
    <lineage>
        <taxon>Bacteria</taxon>
        <taxon>Bacillati</taxon>
        <taxon>Bacillota</taxon>
        <taxon>Clostridia</taxon>
        <taxon>Eubacteriales</taxon>
        <taxon>Clostridiaceae</taxon>
        <taxon>Clostridium</taxon>
    </lineage>
</organism>
<gene>
    <name evidence="5" type="ORF">QDQ28_00060</name>
</gene>
<dbReference type="AlphaFoldDB" id="A0AAP4A3I5"/>
<accession>A0AAP4A3I5</accession>
<evidence type="ECO:0000256" key="2">
    <source>
        <dbReference type="ARBA" id="ARBA00022670"/>
    </source>
</evidence>
<evidence type="ECO:0000256" key="1">
    <source>
        <dbReference type="ARBA" id="ARBA00022612"/>
    </source>
</evidence>
<dbReference type="GO" id="GO:0006508">
    <property type="term" value="P:proteolysis"/>
    <property type="evidence" value="ECO:0007669"/>
    <property type="project" value="UniProtKB-KW"/>
</dbReference>
<sequence length="194" mass="22207">MRVEIRNNSIIIDGYVNAVARDSRLIPDVKGSFREQIVPKAFQRALEKAENVDILLNHDKNRKLGSTTEGTLELFEDNIGLRAIATITDAEVIEKAKRNELRGWSFGFYSVKDRWEDIEEGVQRRYVEDLELTEVSIVDNTKVPAYSATSIETRANEEVLTETRSLDSIVKTVDNTNKVDNSKYKEEIKSLKRK</sequence>
<evidence type="ECO:0000259" key="4">
    <source>
        <dbReference type="Pfam" id="PF04586"/>
    </source>
</evidence>
<comment type="caution">
    <text evidence="5">The sequence shown here is derived from an EMBL/GenBank/DDBJ whole genome shotgun (WGS) entry which is preliminary data.</text>
</comment>
<dbReference type="Pfam" id="PF04586">
    <property type="entry name" value="Peptidase_S78"/>
    <property type="match status" value="1"/>
</dbReference>
<keyword evidence="1" id="KW-1188">Viral release from host cell</keyword>
<dbReference type="Proteomes" id="UP001222958">
    <property type="component" value="Unassembled WGS sequence"/>
</dbReference>
<feature type="domain" description="Prohead serine protease" evidence="4">
    <location>
        <begin position="6"/>
        <end position="157"/>
    </location>
</feature>
<dbReference type="GO" id="GO:0008233">
    <property type="term" value="F:peptidase activity"/>
    <property type="evidence" value="ECO:0007669"/>
    <property type="project" value="UniProtKB-KW"/>
</dbReference>
<evidence type="ECO:0000313" key="5">
    <source>
        <dbReference type="EMBL" id="MDH2334572.1"/>
    </source>
</evidence>
<name>A0AAP4A3I5_CLOPF</name>
<proteinExistence type="predicted"/>
<keyword evidence="2 5" id="KW-0645">Protease</keyword>
<evidence type="ECO:0000313" key="6">
    <source>
        <dbReference type="Proteomes" id="UP001222958"/>
    </source>
</evidence>
<dbReference type="RefSeq" id="WP_279856516.1">
    <property type="nucleotide sequence ID" value="NZ_JARVUX010000001.1"/>
</dbReference>